<dbReference type="PANTHER" id="PTHR13789">
    <property type="entry name" value="MONOOXYGENASE"/>
    <property type="match status" value="1"/>
</dbReference>
<dbReference type="Pfam" id="PF01494">
    <property type="entry name" value="FAD_binding_3"/>
    <property type="match status" value="1"/>
</dbReference>
<keyword evidence="5" id="KW-0503">Monooxygenase</keyword>
<dbReference type="GO" id="GO:0071949">
    <property type="term" value="F:FAD binding"/>
    <property type="evidence" value="ECO:0007669"/>
    <property type="project" value="InterPro"/>
</dbReference>
<dbReference type="InterPro" id="IPR023375">
    <property type="entry name" value="ADC_dom_sf"/>
</dbReference>
<dbReference type="PANTHER" id="PTHR13789:SF261">
    <property type="entry name" value="HYDROXYLASE, PUTATIVE (AFU_ORTHOLOGUE AFUA_7G00590)-RELATED"/>
    <property type="match status" value="1"/>
</dbReference>
<dbReference type="InterPro" id="IPR010451">
    <property type="entry name" value="Acetoacetate_decarboxylase"/>
</dbReference>
<keyword evidence="3" id="KW-0274">FAD</keyword>
<evidence type="ECO:0000256" key="1">
    <source>
        <dbReference type="ARBA" id="ARBA00007992"/>
    </source>
</evidence>
<dbReference type="InterPro" id="IPR036188">
    <property type="entry name" value="FAD/NAD-bd_sf"/>
</dbReference>
<dbReference type="InterPro" id="IPR050493">
    <property type="entry name" value="FAD-dep_Monooxygenase_BioMet"/>
</dbReference>
<evidence type="ECO:0000256" key="4">
    <source>
        <dbReference type="ARBA" id="ARBA00023002"/>
    </source>
</evidence>
<keyword evidence="4" id="KW-0560">Oxidoreductase</keyword>
<organism evidence="7 8">
    <name type="scientific">Lophiostoma macrostomum CBS 122681</name>
    <dbReference type="NCBI Taxonomy" id="1314788"/>
    <lineage>
        <taxon>Eukaryota</taxon>
        <taxon>Fungi</taxon>
        <taxon>Dikarya</taxon>
        <taxon>Ascomycota</taxon>
        <taxon>Pezizomycotina</taxon>
        <taxon>Dothideomycetes</taxon>
        <taxon>Pleosporomycetidae</taxon>
        <taxon>Pleosporales</taxon>
        <taxon>Lophiostomataceae</taxon>
        <taxon>Lophiostoma</taxon>
    </lineage>
</organism>
<name>A0A6A6SLQ9_9PLEO</name>
<dbReference type="GO" id="GO:0004497">
    <property type="term" value="F:monooxygenase activity"/>
    <property type="evidence" value="ECO:0007669"/>
    <property type="project" value="UniProtKB-KW"/>
</dbReference>
<feature type="domain" description="FAD-binding" evidence="6">
    <location>
        <begin position="23"/>
        <end position="380"/>
    </location>
</feature>
<evidence type="ECO:0000313" key="7">
    <source>
        <dbReference type="EMBL" id="KAF2648392.1"/>
    </source>
</evidence>
<comment type="similarity">
    <text evidence="1">Belongs to the paxM FAD-dependent monooxygenase family.</text>
</comment>
<evidence type="ECO:0000256" key="2">
    <source>
        <dbReference type="ARBA" id="ARBA00022630"/>
    </source>
</evidence>
<keyword evidence="8" id="KW-1185">Reference proteome</keyword>
<accession>A0A6A6SLQ9</accession>
<evidence type="ECO:0000256" key="3">
    <source>
        <dbReference type="ARBA" id="ARBA00022827"/>
    </source>
</evidence>
<evidence type="ECO:0000256" key="5">
    <source>
        <dbReference type="ARBA" id="ARBA00023033"/>
    </source>
</evidence>
<dbReference type="GO" id="GO:0016829">
    <property type="term" value="F:lyase activity"/>
    <property type="evidence" value="ECO:0007669"/>
    <property type="project" value="InterPro"/>
</dbReference>
<dbReference type="InterPro" id="IPR002938">
    <property type="entry name" value="FAD-bd"/>
</dbReference>
<proteinExistence type="inferred from homology"/>
<dbReference type="EMBL" id="MU004541">
    <property type="protein sequence ID" value="KAF2648392.1"/>
    <property type="molecule type" value="Genomic_DNA"/>
</dbReference>
<evidence type="ECO:0000313" key="8">
    <source>
        <dbReference type="Proteomes" id="UP000799324"/>
    </source>
</evidence>
<dbReference type="Gene3D" id="3.50.50.60">
    <property type="entry name" value="FAD/NAD(P)-binding domain"/>
    <property type="match status" value="1"/>
</dbReference>
<evidence type="ECO:0000259" key="6">
    <source>
        <dbReference type="Pfam" id="PF01494"/>
    </source>
</evidence>
<protein>
    <submittedName>
        <fullName evidence="7">FAD binding domain-containing protein</fullName>
    </submittedName>
</protein>
<dbReference type="FunFam" id="2.40.400.10:FF:000001">
    <property type="entry name" value="FAD binding domain protein"/>
    <property type="match status" value="1"/>
</dbReference>
<dbReference type="Gene3D" id="2.40.400.10">
    <property type="entry name" value="Acetoacetate decarboxylase-like"/>
    <property type="match status" value="1"/>
</dbReference>
<dbReference type="Pfam" id="PF06314">
    <property type="entry name" value="ADC"/>
    <property type="match status" value="1"/>
</dbReference>
<dbReference type="SUPFAM" id="SSF54373">
    <property type="entry name" value="FAD-linked reductases, C-terminal domain"/>
    <property type="match status" value="1"/>
</dbReference>
<gene>
    <name evidence="7" type="ORF">K491DRAFT_784094</name>
</gene>
<dbReference type="Proteomes" id="UP000799324">
    <property type="component" value="Unassembled WGS sequence"/>
</dbReference>
<dbReference type="SUPFAM" id="SSF51905">
    <property type="entry name" value="FAD/NAD(P)-binding domain"/>
    <property type="match status" value="1"/>
</dbReference>
<dbReference type="PRINTS" id="PR00420">
    <property type="entry name" value="RNGMNOXGNASE"/>
</dbReference>
<reference evidence="7" key="1">
    <citation type="journal article" date="2020" name="Stud. Mycol.">
        <title>101 Dothideomycetes genomes: a test case for predicting lifestyles and emergence of pathogens.</title>
        <authorList>
            <person name="Haridas S."/>
            <person name="Albert R."/>
            <person name="Binder M."/>
            <person name="Bloem J."/>
            <person name="Labutti K."/>
            <person name="Salamov A."/>
            <person name="Andreopoulos B."/>
            <person name="Baker S."/>
            <person name="Barry K."/>
            <person name="Bills G."/>
            <person name="Bluhm B."/>
            <person name="Cannon C."/>
            <person name="Castanera R."/>
            <person name="Culley D."/>
            <person name="Daum C."/>
            <person name="Ezra D."/>
            <person name="Gonzalez J."/>
            <person name="Henrissat B."/>
            <person name="Kuo A."/>
            <person name="Liang C."/>
            <person name="Lipzen A."/>
            <person name="Lutzoni F."/>
            <person name="Magnuson J."/>
            <person name="Mondo S."/>
            <person name="Nolan M."/>
            <person name="Ohm R."/>
            <person name="Pangilinan J."/>
            <person name="Park H.-J."/>
            <person name="Ramirez L."/>
            <person name="Alfaro M."/>
            <person name="Sun H."/>
            <person name="Tritt A."/>
            <person name="Yoshinaga Y."/>
            <person name="Zwiers L.-H."/>
            <person name="Turgeon B."/>
            <person name="Goodwin S."/>
            <person name="Spatafora J."/>
            <person name="Crous P."/>
            <person name="Grigoriev I."/>
        </authorList>
    </citation>
    <scope>NUCLEOTIDE SEQUENCE</scope>
    <source>
        <strain evidence="7">CBS 122681</strain>
    </source>
</reference>
<dbReference type="AlphaFoldDB" id="A0A6A6SLQ9"/>
<dbReference type="SUPFAM" id="SSF160104">
    <property type="entry name" value="Acetoacetate decarboxylase-like"/>
    <property type="match status" value="1"/>
</dbReference>
<dbReference type="OrthoDB" id="1047367at2759"/>
<keyword evidence="2" id="KW-0285">Flavoprotein</keyword>
<sequence>MAAGGSTNGASKSTNGPSTSQNLTVLIVGGGIGGLTAAIALRRDGHNVHVFEKSSLARETGAAFHLAPNANGILRRLGIFAETIGANRMNRLTEYTHTGEQERSIDLTEPNKQWQHPWHLAHRIDLHNKLKQAATDSAGSGRAELHTSSQVVAIDPATASITLENGIIFEGDVIIAADGVHSMCRRSIPGCDVEPFGSGKSAFRFLVPRKRAEEDTETKKFVQKEGELTIWYADDRRVVMYPTSDNTILNFVCIHPSEDTAEISGENWDQTGDIDLLLQVYSSFGSDVRKLLSKAESGSVKVWTLLDMDTIKCWTNERLALLGDAAHPFLPHQGQGAAVAIEDAAALAVVLSRIKTEEVPERLKLYEDIRMERATRIQDHSRLMGKDRRDQGKLDMVGFTNYNFGHDEYDHAMQRLREWRWNRMPNAYWRMPIAFGPMPGPRQTHEGLVRVSDQSTFTTASIKFKTSRTVLQNLFPPGRSGWRFKDPGTVAYASFSQTTLGKMEWLGGSGYHHIGLYVHGVEYEKSDGTVVQGTYLPLLFESLTDPIVSGREELGMPKLYTSVDIYRRSSSYRIRTGWQGALWGEFHLEGLSEMDPSTEKGSISGEADAGILAYRYIPKNGFTNKGVAAEENVVWDAFEDATTTPRPNKILKAAKASFKIEPLNWDELPTLHHVISRLAELPVYEIMGAKVVEGVGVPDVSTSRPIE</sequence>